<evidence type="ECO:0000256" key="1">
    <source>
        <dbReference type="SAM" id="MobiDB-lite"/>
    </source>
</evidence>
<dbReference type="VEuPathDB" id="FungiDB:PV10_07949"/>
<name>A0A438NB94_EXOME</name>
<evidence type="ECO:0000313" key="5">
    <source>
        <dbReference type="Proteomes" id="UP000288859"/>
    </source>
</evidence>
<evidence type="ECO:0008006" key="6">
    <source>
        <dbReference type="Google" id="ProtNLM"/>
    </source>
</evidence>
<sequence length="1248" mass="138404">MDCYPDTFVTHNLPLVVVSGLEASDEHTLDPSGNAHNFLLQGGFRVRTDAAPVSGEISKHLLQAFRDLDGSSVPWHAQAVASRSSKPCKISYTGRVYTLPPRKAPPPPHSPRFSPAAVNGSPPPPLTLHSPISPLTPSSPLYPDGIISPLWLMKHQTRLPCLFITFLALTADPKTSSLQDNRLKSEIGNIRTALNVANYKTKLLVVLVGCDSVASTELDDRFSNLKRSSGLDSKSFLFLPHDASATEVLNFVCSTLSSLHPTCLEYYRDLSKHVRRKRNRNVVPQPTVMPLNSPILHLAGWTVRYEFKLGVLAEFRQEMDAACRNYEAAYEALFSSEVIDEASKGSLRFTEARLLADVIAFRTIRCLLWNDQISIAVRSWSAHRERVKDLLQRRGNGTEGYTWQAWQSTWTKAMADLISKCRVPILHSINRADGNHLPVFARIENSLAPGERVPPWEQLHHQGYWLHLSSIATAARRSYALQSSEEIETHSTSQEGLGSSSKLDVQTARLALSPYSEVQLPGMASHIYGHEIVATLNSAIEHFTERGQLRKSDLLKFEQAIEYVEMRSWEKAIQILQSLWETQSWREAGWWQLLQRIAWIILDCLANLRNLELEIRVLWESANCLFESRPGLGDDLILALNNASTGSVPTSVSIDVDGSLSPLIPSFAFSTNNGFVGEPFECQVTIQNRSRQPSPPLHLDRVEVAFEGNLRTIHLVSHDSKDAPASGSSVDFIPTFLHEAASATMVGSESTPTTNHSETRFANLSIPSGATYIFQFPIIPREAGAIAVASITLLIHQGNLKLTARSCEFEHSTVRWWETRNRTPVPRLLGCEPNTNNTVMVLPKLPKLQIHALNLRKAYYTNERFVIDFEIVNEEVEAVTGGVQVQMISPVSNAAQLGWAHTELTHSQKEMSASGTVVLESQSLGVMEAAARKTVSIRLRDTSMAIDHEIELIVRYQLASEPEISLTKTLAIDIPIIRPFEANYEFQPRLSDEPWPPFFSRPPLEADASTPLGLKHRYAVTASLYSFASESLVIEGILLTAKDIVGGAVCASETGVVKKGTEGAQQGGVDAIRTIIDPEQTERFDFELLIQKLVLGDRHTVGVDLLLEIGWRRQDSEEVHATVLEVPRLVAAMAEPRVILRTFPVSLESESAHRLEFMVENPSMHFLTFNLAMEASEEFAFSGPKTTALSLVPMSRSVVVYKILPSKAGEWIAVNMNVVDAYFGQTLNVLPGDDGVRVNKKGGVLIKV</sequence>
<dbReference type="InterPro" id="IPR012880">
    <property type="entry name" value="Gryzun"/>
</dbReference>
<dbReference type="PANTHER" id="PTHR14374:SF0">
    <property type="entry name" value="TRAFFICKING PROTEIN PARTICLE COMPLEX SUBUNIT 11"/>
    <property type="match status" value="1"/>
</dbReference>
<protein>
    <recommendedName>
        <fullName evidence="6">Trafficking protein particle complex subunit 11 domain-containing protein</fullName>
    </recommendedName>
</protein>
<dbReference type="PANTHER" id="PTHR14374">
    <property type="entry name" value="FOIE GRAS"/>
    <property type="match status" value="1"/>
</dbReference>
<comment type="caution">
    <text evidence="4">The sequence shown here is derived from an EMBL/GenBank/DDBJ whole genome shotgun (WGS) entry which is preliminary data.</text>
</comment>
<dbReference type="InterPro" id="IPR021773">
    <property type="entry name" value="TPC11"/>
</dbReference>
<dbReference type="OrthoDB" id="6278596at2759"/>
<feature type="domain" description="Gryzun putative trafficking through Golgi" evidence="2">
    <location>
        <begin position="652"/>
        <end position="1248"/>
    </location>
</feature>
<dbReference type="Proteomes" id="UP000288859">
    <property type="component" value="Unassembled WGS sequence"/>
</dbReference>
<organism evidence="4 5">
    <name type="scientific">Exophiala mesophila</name>
    <name type="common">Black yeast-like fungus</name>
    <dbReference type="NCBI Taxonomy" id="212818"/>
    <lineage>
        <taxon>Eukaryota</taxon>
        <taxon>Fungi</taxon>
        <taxon>Dikarya</taxon>
        <taxon>Ascomycota</taxon>
        <taxon>Pezizomycotina</taxon>
        <taxon>Eurotiomycetes</taxon>
        <taxon>Chaetothyriomycetidae</taxon>
        <taxon>Chaetothyriales</taxon>
        <taxon>Herpotrichiellaceae</taxon>
        <taxon>Exophiala</taxon>
    </lineage>
</organism>
<reference evidence="4 5" key="1">
    <citation type="submission" date="2017-03" db="EMBL/GenBank/DDBJ databases">
        <title>Genomes of endolithic fungi from Antarctica.</title>
        <authorList>
            <person name="Coleine C."/>
            <person name="Masonjones S."/>
            <person name="Stajich J.E."/>
        </authorList>
    </citation>
    <scope>NUCLEOTIDE SEQUENCE [LARGE SCALE GENOMIC DNA]</scope>
    <source>
        <strain evidence="4 5">CCFEE 6314</strain>
    </source>
</reference>
<evidence type="ECO:0000259" key="2">
    <source>
        <dbReference type="Pfam" id="PF07919"/>
    </source>
</evidence>
<evidence type="ECO:0000259" key="3">
    <source>
        <dbReference type="Pfam" id="PF11817"/>
    </source>
</evidence>
<dbReference type="Pfam" id="PF11817">
    <property type="entry name" value="Foie-gras_1"/>
    <property type="match status" value="1"/>
</dbReference>
<gene>
    <name evidence="4" type="ORF">B0A52_02172</name>
</gene>
<evidence type="ECO:0000313" key="4">
    <source>
        <dbReference type="EMBL" id="RVX73046.1"/>
    </source>
</evidence>
<feature type="region of interest" description="Disordered" evidence="1">
    <location>
        <begin position="99"/>
        <end position="128"/>
    </location>
</feature>
<dbReference type="EMBL" id="NAJM01000009">
    <property type="protein sequence ID" value="RVX73046.1"/>
    <property type="molecule type" value="Genomic_DNA"/>
</dbReference>
<proteinExistence type="predicted"/>
<dbReference type="Pfam" id="PF07919">
    <property type="entry name" value="Gryzun"/>
    <property type="match status" value="1"/>
</dbReference>
<feature type="domain" description="Trafficking protein particle complex subunit 11" evidence="3">
    <location>
        <begin position="348"/>
        <end position="621"/>
    </location>
</feature>
<dbReference type="AlphaFoldDB" id="A0A438NB94"/>
<accession>A0A438NB94</accession>